<dbReference type="FunFam" id="3.30.457.50:FF:000001">
    <property type="entry name" value="Probable kinetochore protein spc25"/>
    <property type="match status" value="1"/>
</dbReference>
<dbReference type="AlphaFoldDB" id="A0A165CGL2"/>
<evidence type="ECO:0000256" key="6">
    <source>
        <dbReference type="ARBA" id="ARBA00023054"/>
    </source>
</evidence>
<comment type="function">
    <text evidence="9">Acts as a component of the essential kinetochore-associated NDC80 complex, which is required for chromosome segregation and spindle checkpoint activity.</text>
</comment>
<keyword evidence="9" id="KW-0539">Nucleus</keyword>
<keyword evidence="8 9" id="KW-0137">Centromere</keyword>
<evidence type="ECO:0000313" key="12">
    <source>
        <dbReference type="EMBL" id="KZT50753.1"/>
    </source>
</evidence>
<sequence length="251" mass="28429">MTTVTATHPAVAGFSLASILNSPQPSVALHPKPLLHSLAAFQAAIDAYVYKGKQEIARRKEVHASRLKEDGDKKRDMEEAIEREKRREIELIAVLEKEKLESKEMEASIYILKKQLASLTEQSSSLDVETNDLRTRIARLLKEKSRDLAVLEERAQAMSPELSLYETALGFSVTGVKEDVLLFRFIRLDEHSPNRVFSFVLDLSKQDYSVTMSEPPLGAMPRLVDALNDTREFWTFIKHVRASFVTELQDA</sequence>
<dbReference type="CDD" id="cd23784">
    <property type="entry name" value="RWD_Spc25"/>
    <property type="match status" value="1"/>
</dbReference>
<keyword evidence="3 9" id="KW-0132">Cell division</keyword>
<keyword evidence="5 9" id="KW-0995">Kinetochore</keyword>
<name>A0A165CGL2_9BASI</name>
<evidence type="ECO:0000256" key="10">
    <source>
        <dbReference type="SAM" id="Coils"/>
    </source>
</evidence>
<evidence type="ECO:0000256" key="5">
    <source>
        <dbReference type="ARBA" id="ARBA00022838"/>
    </source>
</evidence>
<gene>
    <name evidence="12" type="ORF">CALCODRAFT_504398</name>
</gene>
<evidence type="ECO:0000256" key="3">
    <source>
        <dbReference type="ARBA" id="ARBA00022618"/>
    </source>
</evidence>
<proteinExistence type="inferred from homology"/>
<dbReference type="GO" id="GO:0005634">
    <property type="term" value="C:nucleus"/>
    <property type="evidence" value="ECO:0007669"/>
    <property type="project" value="UniProtKB-SubCell"/>
</dbReference>
<feature type="coiled-coil region" evidence="10">
    <location>
        <begin position="67"/>
        <end position="98"/>
    </location>
</feature>
<comment type="similarity">
    <text evidence="1 9">Belongs to the SPC25 family.</text>
</comment>
<comment type="subcellular location">
    <subcellularLocation>
        <location evidence="9">Nucleus</location>
    </subcellularLocation>
    <subcellularLocation>
        <location evidence="9">Chromosome</location>
        <location evidence="9">Centromere</location>
        <location evidence="9">Kinetochore</location>
    </subcellularLocation>
</comment>
<dbReference type="PANTHER" id="PTHR14281:SF0">
    <property type="entry name" value="KINETOCHORE PROTEIN SPC25"/>
    <property type="match status" value="1"/>
</dbReference>
<evidence type="ECO:0000313" key="13">
    <source>
        <dbReference type="Proteomes" id="UP000076842"/>
    </source>
</evidence>
<dbReference type="OrthoDB" id="4056921at2759"/>
<comment type="subunit">
    <text evidence="9">Component of the NDC80 complex.</text>
</comment>
<accession>A0A165CGL2</accession>
<keyword evidence="7 9" id="KW-0131">Cell cycle</keyword>
<dbReference type="GO" id="GO:0051301">
    <property type="term" value="P:cell division"/>
    <property type="evidence" value="ECO:0007669"/>
    <property type="project" value="UniProtKB-UniRule"/>
</dbReference>
<evidence type="ECO:0000256" key="7">
    <source>
        <dbReference type="ARBA" id="ARBA00023306"/>
    </source>
</evidence>
<evidence type="ECO:0000259" key="11">
    <source>
        <dbReference type="Pfam" id="PF08234"/>
    </source>
</evidence>
<evidence type="ECO:0000256" key="4">
    <source>
        <dbReference type="ARBA" id="ARBA00022776"/>
    </source>
</evidence>
<organism evidence="12 13">
    <name type="scientific">Calocera cornea HHB12733</name>
    <dbReference type="NCBI Taxonomy" id="1353952"/>
    <lineage>
        <taxon>Eukaryota</taxon>
        <taxon>Fungi</taxon>
        <taxon>Dikarya</taxon>
        <taxon>Basidiomycota</taxon>
        <taxon>Agaricomycotina</taxon>
        <taxon>Dacrymycetes</taxon>
        <taxon>Dacrymycetales</taxon>
        <taxon>Dacrymycetaceae</taxon>
        <taxon>Calocera</taxon>
    </lineage>
</organism>
<evidence type="ECO:0000256" key="2">
    <source>
        <dbReference type="ARBA" id="ARBA00022454"/>
    </source>
</evidence>
<evidence type="ECO:0000256" key="1">
    <source>
        <dbReference type="ARBA" id="ARBA00006379"/>
    </source>
</evidence>
<dbReference type="PANTHER" id="PTHR14281">
    <property type="entry name" value="KINETOCHORE PROTEIN SPC25-RELATED"/>
    <property type="match status" value="1"/>
</dbReference>
<dbReference type="STRING" id="1353952.A0A165CGL2"/>
<keyword evidence="13" id="KW-1185">Reference proteome</keyword>
<dbReference type="Proteomes" id="UP000076842">
    <property type="component" value="Unassembled WGS sequence"/>
</dbReference>
<keyword evidence="6 10" id="KW-0175">Coiled coil</keyword>
<dbReference type="InParanoid" id="A0A165CGL2"/>
<dbReference type="Gene3D" id="3.30.457.50">
    <property type="entry name" value="Chromosome segregation protein Spc25"/>
    <property type="match status" value="1"/>
</dbReference>
<dbReference type="InterPro" id="IPR045143">
    <property type="entry name" value="Spc25"/>
</dbReference>
<keyword evidence="2 9" id="KW-0158">Chromosome</keyword>
<keyword evidence="4 9" id="KW-0498">Mitosis</keyword>
<protein>
    <recommendedName>
        <fullName evidence="9">Kinetochore protein SPC25</fullName>
    </recommendedName>
</protein>
<dbReference type="GO" id="GO:0007059">
    <property type="term" value="P:chromosome segregation"/>
    <property type="evidence" value="ECO:0007669"/>
    <property type="project" value="InterPro"/>
</dbReference>
<feature type="domain" description="Chromosome segregation protein Spc25 C-terminal" evidence="11">
    <location>
        <begin position="176"/>
        <end position="245"/>
    </location>
</feature>
<dbReference type="FunCoup" id="A0A165CGL2">
    <property type="interactions" value="132"/>
</dbReference>
<evidence type="ECO:0000256" key="9">
    <source>
        <dbReference type="RuleBase" id="RU367150"/>
    </source>
</evidence>
<dbReference type="Pfam" id="PF08234">
    <property type="entry name" value="Spindle_Spc25"/>
    <property type="match status" value="1"/>
</dbReference>
<evidence type="ECO:0000256" key="8">
    <source>
        <dbReference type="ARBA" id="ARBA00023328"/>
    </source>
</evidence>
<reference evidence="12 13" key="1">
    <citation type="journal article" date="2016" name="Mol. Biol. Evol.">
        <title>Comparative Genomics of Early-Diverging Mushroom-Forming Fungi Provides Insights into the Origins of Lignocellulose Decay Capabilities.</title>
        <authorList>
            <person name="Nagy L.G."/>
            <person name="Riley R."/>
            <person name="Tritt A."/>
            <person name="Adam C."/>
            <person name="Daum C."/>
            <person name="Floudas D."/>
            <person name="Sun H."/>
            <person name="Yadav J.S."/>
            <person name="Pangilinan J."/>
            <person name="Larsson K.H."/>
            <person name="Matsuura K."/>
            <person name="Barry K."/>
            <person name="Labutti K."/>
            <person name="Kuo R."/>
            <person name="Ohm R.A."/>
            <person name="Bhattacharya S.S."/>
            <person name="Shirouzu T."/>
            <person name="Yoshinaga Y."/>
            <person name="Martin F.M."/>
            <person name="Grigoriev I.V."/>
            <person name="Hibbett D.S."/>
        </authorList>
    </citation>
    <scope>NUCLEOTIDE SEQUENCE [LARGE SCALE GENOMIC DNA]</scope>
    <source>
        <strain evidence="12 13">HHB12733</strain>
    </source>
</reference>
<dbReference type="EMBL" id="KV424147">
    <property type="protein sequence ID" value="KZT50753.1"/>
    <property type="molecule type" value="Genomic_DNA"/>
</dbReference>
<dbReference type="GO" id="GO:0031262">
    <property type="term" value="C:Ndc80 complex"/>
    <property type="evidence" value="ECO:0007669"/>
    <property type="project" value="InterPro"/>
</dbReference>
<dbReference type="InterPro" id="IPR013255">
    <property type="entry name" value="Spc25_C"/>
</dbReference>